<name>A0A4T2BYB3_9MICO</name>
<keyword evidence="3" id="KW-0472">Membrane</keyword>
<evidence type="ECO:0000256" key="2">
    <source>
        <dbReference type="ARBA" id="ARBA00022729"/>
    </source>
</evidence>
<sequence length="428" mass="45311">MSNVARGRRVKIAGVALATMTVLLATACSSGGGGSTSADGKVSIDFSQWWGSELPDGDLQKIVTSFEAANPNITVNLLTQPYSTLQDQTTTAGVSGTLADVVGLDGAWVNNLVKQGALDNLSTEMTSTSYDASQLSSQVQIKGSTYMIPVVNFVYPLFTNDALLAQAGVTTPPATRDEFLADAKAISAKTSAKGWILPLGTTNPNGVQNDVMSWLWASGGSMMKDGQPDLTNDGVSSAVNYVKSLYDAKVVADGTFTLQEPDKVTQFTNGQVGMMVDSLAHITTIQKANPNLKFSISAIPATDGYTGKRGIPYASWGIGVSDKSAHKAEAWKFVQYLMSKDVNANVSSLAHGFPGNSTATPDFTGSDPLYEQAFKIYQAGYPANEFVGLPTSDQLMRDFDTAFQKTLNGDGSVSDMLSATQASWKKAF</sequence>
<feature type="chain" id="PRO_5038764472" evidence="6">
    <location>
        <begin position="28"/>
        <end position="428"/>
    </location>
</feature>
<accession>A0A4T2BYB3</accession>
<reference evidence="7 8" key="1">
    <citation type="journal article" date="2019" name="Microorganisms">
        <title>Systematic Affiliation and Genome Analysis of Subtercola vilae DB165(T) with Particular Emphasis on Cold Adaptation of an Isolate from a High-Altitude Cold Volcano Lake.</title>
        <authorList>
            <person name="Villalobos A.S."/>
            <person name="Wiese J."/>
            <person name="Imhoff J.F."/>
            <person name="Dorador C."/>
            <person name="Keller A."/>
            <person name="Hentschel U."/>
        </authorList>
    </citation>
    <scope>NUCLEOTIDE SEQUENCE [LARGE SCALE GENOMIC DNA]</scope>
    <source>
        <strain evidence="7 8">DB165</strain>
    </source>
</reference>
<dbReference type="Proteomes" id="UP000306192">
    <property type="component" value="Unassembled WGS sequence"/>
</dbReference>
<keyword evidence="2 6" id="KW-0732">Signal</keyword>
<evidence type="ECO:0000256" key="1">
    <source>
        <dbReference type="ARBA" id="ARBA00022475"/>
    </source>
</evidence>
<dbReference type="OrthoDB" id="9811951at2"/>
<organism evidence="7 8">
    <name type="scientific">Subtercola vilae</name>
    <dbReference type="NCBI Taxonomy" id="2056433"/>
    <lineage>
        <taxon>Bacteria</taxon>
        <taxon>Bacillati</taxon>
        <taxon>Actinomycetota</taxon>
        <taxon>Actinomycetes</taxon>
        <taxon>Micrococcales</taxon>
        <taxon>Microbacteriaceae</taxon>
        <taxon>Subtercola</taxon>
    </lineage>
</organism>
<dbReference type="InterPro" id="IPR006059">
    <property type="entry name" value="SBP"/>
</dbReference>
<dbReference type="PANTHER" id="PTHR43649:SF33">
    <property type="entry name" value="POLYGALACTURONAN_RHAMNOGALACTURONAN-BINDING PROTEIN YTCQ"/>
    <property type="match status" value="1"/>
</dbReference>
<dbReference type="EMBL" id="QYRT01000019">
    <property type="protein sequence ID" value="TIH35601.1"/>
    <property type="molecule type" value="Genomic_DNA"/>
</dbReference>
<evidence type="ECO:0000313" key="7">
    <source>
        <dbReference type="EMBL" id="TIH35601.1"/>
    </source>
</evidence>
<gene>
    <name evidence="7" type="ORF">D4765_10840</name>
</gene>
<dbReference type="SUPFAM" id="SSF53850">
    <property type="entry name" value="Periplasmic binding protein-like II"/>
    <property type="match status" value="1"/>
</dbReference>
<evidence type="ECO:0000313" key="8">
    <source>
        <dbReference type="Proteomes" id="UP000306192"/>
    </source>
</evidence>
<keyword evidence="4" id="KW-0564">Palmitate</keyword>
<dbReference type="Gene3D" id="3.40.190.10">
    <property type="entry name" value="Periplasmic binding protein-like II"/>
    <property type="match status" value="1"/>
</dbReference>
<feature type="signal peptide" evidence="6">
    <location>
        <begin position="1"/>
        <end position="27"/>
    </location>
</feature>
<dbReference type="PANTHER" id="PTHR43649">
    <property type="entry name" value="ARABINOSE-BINDING PROTEIN-RELATED"/>
    <property type="match status" value="1"/>
</dbReference>
<dbReference type="RefSeq" id="WP_136642316.1">
    <property type="nucleotide sequence ID" value="NZ_QYRT01000019.1"/>
</dbReference>
<keyword evidence="5" id="KW-0449">Lipoprotein</keyword>
<evidence type="ECO:0000256" key="3">
    <source>
        <dbReference type="ARBA" id="ARBA00023136"/>
    </source>
</evidence>
<evidence type="ECO:0000256" key="4">
    <source>
        <dbReference type="ARBA" id="ARBA00023139"/>
    </source>
</evidence>
<dbReference type="PROSITE" id="PS51257">
    <property type="entry name" value="PROKAR_LIPOPROTEIN"/>
    <property type="match status" value="1"/>
</dbReference>
<keyword evidence="8" id="KW-1185">Reference proteome</keyword>
<dbReference type="Pfam" id="PF01547">
    <property type="entry name" value="SBP_bac_1"/>
    <property type="match status" value="1"/>
</dbReference>
<protein>
    <submittedName>
        <fullName evidence="7">Sugar ABC transporter substrate-binding protein</fullName>
    </submittedName>
</protein>
<evidence type="ECO:0000256" key="5">
    <source>
        <dbReference type="ARBA" id="ARBA00023288"/>
    </source>
</evidence>
<dbReference type="CDD" id="cd13585">
    <property type="entry name" value="PBP2_TMBP_like"/>
    <property type="match status" value="1"/>
</dbReference>
<keyword evidence="1" id="KW-1003">Cell membrane</keyword>
<dbReference type="InterPro" id="IPR050490">
    <property type="entry name" value="Bact_solute-bd_prot1"/>
</dbReference>
<proteinExistence type="predicted"/>
<dbReference type="AlphaFoldDB" id="A0A4T2BYB3"/>
<evidence type="ECO:0000256" key="6">
    <source>
        <dbReference type="SAM" id="SignalP"/>
    </source>
</evidence>
<comment type="caution">
    <text evidence="7">The sequence shown here is derived from an EMBL/GenBank/DDBJ whole genome shotgun (WGS) entry which is preliminary data.</text>
</comment>